<sequence>MVTSELCPIEQTDHCSAGLVTVKEEIEEVCIGEIEGYSEDGSDSPVSLHDRNTEDISTTGSIAHGTDMHSTVVVEVSHGLFKTERVQEEEGADTDIVERSREFKRKREEVEKEEEEVVEVLDLSLSRKHGRSNTEYRKRRLEGAGDEAMLLMEVDEIEVEEGAEEEQEEEEEKNSEVLSKEDEMGINFNLLNRDATCSSSCSPASPSSLTVESNPTGILLIDDQGVPYMLTPDGQKVLQVELPKPCKAFTDSPGLRPKPRPKSKRVKVAEESTVILTPDVRLSNQVSSNTLPCQTSDTLPSHLASLSLPESSVLPKTVLPSGPDLSTEAALQTKASQPIRILTNSTSTSPILLLPSSHLSSLSSSKSKSNSGLMALSLPLSLTQKSPSAPLFLVISPLTTGSAPSSTSSALTVSNPVSSSLPLAQTSTSLVSLPLSSAQTNTDSSLPSSPPLSALSSDSSGNGDASTPPTPSVVSSPSSINHPNPEFSSKVIFPKRSPLRKLLKLETPSDTRSAPSTEIQIQCDQSPVSAPSSPVETTTNTPTRRSKAATSSSSKHAFRTHTSTDQLSTDPPYTRSGTPPPETIFPTNHPKNLSLSQNCPRRILYCQFCPRAFYYLSDLERHSITHSQSKPHVCPLCSKAFKRSSHLERHKHIHTGQRNFICPICSKRFREAGELLRHQRVHTGEKPFQCPQCHMRFAERNTLRRHAKRKHQDQQGTDGQEEGSQASDGGGQVGLEESAEWYSSTVPELDSDNETN</sequence>
<keyword evidence="3" id="KW-0677">Repeat</keyword>
<keyword evidence="12" id="KW-1185">Reference proteome</keyword>
<dbReference type="GO" id="GO:0005694">
    <property type="term" value="C:chromosome"/>
    <property type="evidence" value="ECO:0007669"/>
    <property type="project" value="UniProtKB-ARBA"/>
</dbReference>
<evidence type="ECO:0000256" key="1">
    <source>
        <dbReference type="ARBA" id="ARBA00004123"/>
    </source>
</evidence>
<dbReference type="GO" id="GO:0043565">
    <property type="term" value="F:sequence-specific DNA binding"/>
    <property type="evidence" value="ECO:0007669"/>
    <property type="project" value="UniProtKB-ARBA"/>
</dbReference>
<dbReference type="FunFam" id="3.30.160.60:FF:000512">
    <property type="entry name" value="zinc finger protein 197 isoform X1"/>
    <property type="match status" value="1"/>
</dbReference>
<feature type="region of interest" description="Disordered" evidence="9">
    <location>
        <begin position="159"/>
        <end position="179"/>
    </location>
</feature>
<dbReference type="Proteomes" id="UP000824540">
    <property type="component" value="Unassembled WGS sequence"/>
</dbReference>
<feature type="domain" description="C2H2-type" evidence="10">
    <location>
        <begin position="632"/>
        <end position="659"/>
    </location>
</feature>
<comment type="subcellular location">
    <subcellularLocation>
        <location evidence="1">Nucleus</location>
    </subcellularLocation>
</comment>
<keyword evidence="4 7" id="KW-0863">Zinc-finger</keyword>
<feature type="coiled-coil region" evidence="8">
    <location>
        <begin position="96"/>
        <end position="123"/>
    </location>
</feature>
<feature type="compositionally biased region" description="Acidic residues" evidence="9">
    <location>
        <begin position="159"/>
        <end position="173"/>
    </location>
</feature>
<dbReference type="SUPFAM" id="SSF57667">
    <property type="entry name" value="beta-beta-alpha zinc fingers"/>
    <property type="match status" value="2"/>
</dbReference>
<dbReference type="GO" id="GO:0005634">
    <property type="term" value="C:nucleus"/>
    <property type="evidence" value="ECO:0007669"/>
    <property type="project" value="UniProtKB-SubCell"/>
</dbReference>
<dbReference type="PROSITE" id="PS50157">
    <property type="entry name" value="ZINC_FINGER_C2H2_2"/>
    <property type="match status" value="4"/>
</dbReference>
<evidence type="ECO:0000256" key="6">
    <source>
        <dbReference type="ARBA" id="ARBA00023242"/>
    </source>
</evidence>
<dbReference type="InterPro" id="IPR050331">
    <property type="entry name" value="Zinc_finger"/>
</dbReference>
<dbReference type="GO" id="GO:0045893">
    <property type="term" value="P:positive regulation of DNA-templated transcription"/>
    <property type="evidence" value="ECO:0007669"/>
    <property type="project" value="UniProtKB-ARBA"/>
</dbReference>
<evidence type="ECO:0000313" key="11">
    <source>
        <dbReference type="EMBL" id="KAG9334278.1"/>
    </source>
</evidence>
<feature type="region of interest" description="Disordered" evidence="9">
    <location>
        <begin position="437"/>
        <end position="492"/>
    </location>
</feature>
<dbReference type="FunFam" id="3.30.160.60:FF:001732">
    <property type="entry name" value="Zgc:162936"/>
    <property type="match status" value="1"/>
</dbReference>
<dbReference type="SMART" id="SM00355">
    <property type="entry name" value="ZnF_C2H2"/>
    <property type="match status" value="4"/>
</dbReference>
<dbReference type="InterPro" id="IPR036236">
    <property type="entry name" value="Znf_C2H2_sf"/>
</dbReference>
<dbReference type="AlphaFoldDB" id="A0A8T2N904"/>
<feature type="compositionally biased region" description="Low complexity" evidence="9">
    <location>
        <begin position="714"/>
        <end position="725"/>
    </location>
</feature>
<evidence type="ECO:0000256" key="9">
    <source>
        <dbReference type="SAM" id="MobiDB-lite"/>
    </source>
</evidence>
<dbReference type="Gene3D" id="3.30.160.60">
    <property type="entry name" value="Classic Zinc Finger"/>
    <property type="match status" value="4"/>
</dbReference>
<accession>A0A8T2N904</accession>
<dbReference type="OrthoDB" id="3437960at2759"/>
<name>A0A8T2N904_9TELE</name>
<feature type="compositionally biased region" description="Polar residues" evidence="9">
    <location>
        <begin position="560"/>
        <end position="577"/>
    </location>
</feature>
<dbReference type="EMBL" id="JAFBMS010000154">
    <property type="protein sequence ID" value="KAG9334278.1"/>
    <property type="molecule type" value="Genomic_DNA"/>
</dbReference>
<feature type="compositionally biased region" description="Polar residues" evidence="9">
    <location>
        <begin position="510"/>
        <end position="542"/>
    </location>
</feature>
<feature type="compositionally biased region" description="Low complexity" evidence="9">
    <location>
        <begin position="437"/>
        <end position="479"/>
    </location>
</feature>
<dbReference type="FunFam" id="3.30.160.60:FF:000624">
    <property type="entry name" value="zinc finger protein 697"/>
    <property type="match status" value="1"/>
</dbReference>
<gene>
    <name evidence="11" type="ORF">JZ751_008260</name>
</gene>
<protein>
    <recommendedName>
        <fullName evidence="10">C2H2-type domain-containing protein</fullName>
    </recommendedName>
</protein>
<keyword evidence="6" id="KW-0539">Nucleus</keyword>
<evidence type="ECO:0000256" key="8">
    <source>
        <dbReference type="SAM" id="Coils"/>
    </source>
</evidence>
<feature type="domain" description="C2H2-type" evidence="10">
    <location>
        <begin position="688"/>
        <end position="716"/>
    </location>
</feature>
<organism evidence="11 12">
    <name type="scientific">Albula glossodonta</name>
    <name type="common">roundjaw bonefish</name>
    <dbReference type="NCBI Taxonomy" id="121402"/>
    <lineage>
        <taxon>Eukaryota</taxon>
        <taxon>Metazoa</taxon>
        <taxon>Chordata</taxon>
        <taxon>Craniata</taxon>
        <taxon>Vertebrata</taxon>
        <taxon>Euteleostomi</taxon>
        <taxon>Actinopterygii</taxon>
        <taxon>Neopterygii</taxon>
        <taxon>Teleostei</taxon>
        <taxon>Albuliformes</taxon>
        <taxon>Albulidae</taxon>
        <taxon>Albula</taxon>
    </lineage>
</organism>
<comment type="caution">
    <text evidence="11">The sequence shown here is derived from an EMBL/GenBank/DDBJ whole genome shotgun (WGS) entry which is preliminary data.</text>
</comment>
<reference evidence="11" key="1">
    <citation type="thesis" date="2021" institute="BYU ScholarsArchive" country="Provo, UT, USA">
        <title>Applications of and Algorithms for Genome Assembly and Genomic Analyses with an Emphasis on Marine Teleosts.</title>
        <authorList>
            <person name="Pickett B.D."/>
        </authorList>
    </citation>
    <scope>NUCLEOTIDE SEQUENCE</scope>
    <source>
        <strain evidence="11">HI-2016</strain>
    </source>
</reference>
<evidence type="ECO:0000256" key="7">
    <source>
        <dbReference type="PROSITE-ProRule" id="PRU00042"/>
    </source>
</evidence>
<evidence type="ECO:0000259" key="10">
    <source>
        <dbReference type="PROSITE" id="PS50157"/>
    </source>
</evidence>
<dbReference type="PANTHER" id="PTHR16515">
    <property type="entry name" value="PR DOMAIN ZINC FINGER PROTEIN"/>
    <property type="match status" value="1"/>
</dbReference>
<feature type="region of interest" description="Disordered" evidence="9">
    <location>
        <begin position="505"/>
        <end position="592"/>
    </location>
</feature>
<keyword evidence="5" id="KW-0862">Zinc</keyword>
<dbReference type="InterPro" id="IPR013087">
    <property type="entry name" value="Znf_C2H2_type"/>
</dbReference>
<evidence type="ECO:0000256" key="2">
    <source>
        <dbReference type="ARBA" id="ARBA00022723"/>
    </source>
</evidence>
<dbReference type="Pfam" id="PF00096">
    <property type="entry name" value="zf-C2H2"/>
    <property type="match status" value="2"/>
</dbReference>
<feature type="region of interest" description="Disordered" evidence="9">
    <location>
        <begin position="704"/>
        <end position="756"/>
    </location>
</feature>
<keyword evidence="2" id="KW-0479">Metal-binding</keyword>
<feature type="domain" description="C2H2-type" evidence="10">
    <location>
        <begin position="604"/>
        <end position="631"/>
    </location>
</feature>
<dbReference type="GO" id="GO:0008270">
    <property type="term" value="F:zinc ion binding"/>
    <property type="evidence" value="ECO:0007669"/>
    <property type="project" value="UniProtKB-KW"/>
</dbReference>
<proteinExistence type="predicted"/>
<keyword evidence="8" id="KW-0175">Coiled coil</keyword>
<dbReference type="PANTHER" id="PTHR16515:SF49">
    <property type="entry name" value="GASTRULA ZINC FINGER PROTEIN XLCGF49.1-LIKE-RELATED"/>
    <property type="match status" value="1"/>
</dbReference>
<evidence type="ECO:0000256" key="5">
    <source>
        <dbReference type="ARBA" id="ARBA00022833"/>
    </source>
</evidence>
<evidence type="ECO:0000256" key="4">
    <source>
        <dbReference type="ARBA" id="ARBA00022771"/>
    </source>
</evidence>
<evidence type="ECO:0000313" key="12">
    <source>
        <dbReference type="Proteomes" id="UP000824540"/>
    </source>
</evidence>
<evidence type="ECO:0000256" key="3">
    <source>
        <dbReference type="ARBA" id="ARBA00022737"/>
    </source>
</evidence>
<dbReference type="PROSITE" id="PS00028">
    <property type="entry name" value="ZINC_FINGER_C2H2_1"/>
    <property type="match status" value="4"/>
</dbReference>
<feature type="domain" description="C2H2-type" evidence="10">
    <location>
        <begin position="660"/>
        <end position="687"/>
    </location>
</feature>